<comment type="caution">
    <text evidence="1">The sequence shown here is derived from an EMBL/GenBank/DDBJ whole genome shotgun (WGS) entry which is preliminary data.</text>
</comment>
<dbReference type="OrthoDB" id="217868at2157"/>
<dbReference type="EMBL" id="LWLN01000001">
    <property type="protein sequence ID" value="OLZ41742.1"/>
    <property type="molecule type" value="Genomic_DNA"/>
</dbReference>
<proteinExistence type="predicted"/>
<organism evidence="1 2">
    <name type="scientific">Natrinema saccharevitans</name>
    <dbReference type="NCBI Taxonomy" id="301967"/>
    <lineage>
        <taxon>Archaea</taxon>
        <taxon>Methanobacteriati</taxon>
        <taxon>Methanobacteriota</taxon>
        <taxon>Stenosarchaea group</taxon>
        <taxon>Halobacteria</taxon>
        <taxon>Halobacteriales</taxon>
        <taxon>Natrialbaceae</taxon>
        <taxon>Natrinema</taxon>
    </lineage>
</organism>
<dbReference type="Proteomes" id="UP000189370">
    <property type="component" value="Unassembled WGS sequence"/>
</dbReference>
<evidence type="ECO:0008006" key="3">
    <source>
        <dbReference type="Google" id="ProtNLM"/>
    </source>
</evidence>
<evidence type="ECO:0000313" key="2">
    <source>
        <dbReference type="Proteomes" id="UP000189370"/>
    </source>
</evidence>
<accession>A0A1S8AYN6</accession>
<protein>
    <recommendedName>
        <fullName evidence="3">Transcriptional regulator</fullName>
    </recommendedName>
</protein>
<evidence type="ECO:0000313" key="1">
    <source>
        <dbReference type="EMBL" id="OLZ41742.1"/>
    </source>
</evidence>
<reference evidence="2" key="1">
    <citation type="submission" date="2016-04" db="EMBL/GenBank/DDBJ databases">
        <authorList>
            <person name="Chen S.-C."/>
            <person name="Lai M.-C."/>
        </authorList>
    </citation>
    <scope>NUCLEOTIDE SEQUENCE [LARGE SCALE GENOMIC DNA]</scope>
    <source>
        <strain evidence="2">AB14</strain>
    </source>
</reference>
<sequence>MGNASRFESISLTNQAVLLGLADLASEGETPVQTHNVRQHCKQRLSGVDTEVVGTISEADVIRSLYRLEEEELVEEVPAAETSPTGKGRPAYALAVESDTVHDGVADDLVEGARD</sequence>
<dbReference type="AlphaFoldDB" id="A0A1S8AYN6"/>
<dbReference type="RefSeq" id="WP_076146693.1">
    <property type="nucleotide sequence ID" value="NZ_LWLN01000001.1"/>
</dbReference>
<gene>
    <name evidence="1" type="ORF">A6E15_12440</name>
</gene>
<keyword evidence="2" id="KW-1185">Reference proteome</keyword>
<name>A0A1S8AYN6_9EURY</name>